<name>A0ABU2ND20_9PSEU</name>
<feature type="domain" description="Methyltransferase type 11" evidence="1">
    <location>
        <begin position="43"/>
        <end position="136"/>
    </location>
</feature>
<dbReference type="GO" id="GO:0032259">
    <property type="term" value="P:methylation"/>
    <property type="evidence" value="ECO:0007669"/>
    <property type="project" value="UniProtKB-KW"/>
</dbReference>
<dbReference type="InterPro" id="IPR013216">
    <property type="entry name" value="Methyltransf_11"/>
</dbReference>
<evidence type="ECO:0000313" key="2">
    <source>
        <dbReference type="EMBL" id="MDT0351492.1"/>
    </source>
</evidence>
<accession>A0ABU2ND20</accession>
<dbReference type="Pfam" id="PF08241">
    <property type="entry name" value="Methyltransf_11"/>
    <property type="match status" value="1"/>
</dbReference>
<keyword evidence="3" id="KW-1185">Reference proteome</keyword>
<dbReference type="PANTHER" id="PTHR43591">
    <property type="entry name" value="METHYLTRANSFERASE"/>
    <property type="match status" value="1"/>
</dbReference>
<keyword evidence="2" id="KW-0808">Transferase</keyword>
<dbReference type="EMBL" id="JAVREJ010000013">
    <property type="protein sequence ID" value="MDT0351492.1"/>
    <property type="molecule type" value="Genomic_DNA"/>
</dbReference>
<sequence>MTTTRTAQELWALGDYDRVAALIADQGRALVAAAQVGPGMRVLDVGAGSGYAALPAAATGAEVVATDVAPELMEIGKQHARDRGLTLRWQVADAEKLPFADGEFDAVLSCIGAMFAPDQSAAARELLRVCRPGGTVTMANWMPDGAVGRFFRLVSRYHPASGDGPPPIAWGDPEHATALLHGAEVRTEPRRVQIDFSGPPDALAAHYLRYFPPLVATVADLDSTRAAEFERELVEFFTDLDTGPVGGPPSYAYEYLLVSARLPARTAVRRAPARPPAAAR</sequence>
<dbReference type="GO" id="GO:0008168">
    <property type="term" value="F:methyltransferase activity"/>
    <property type="evidence" value="ECO:0007669"/>
    <property type="project" value="UniProtKB-KW"/>
</dbReference>
<dbReference type="Gene3D" id="3.40.50.150">
    <property type="entry name" value="Vaccinia Virus protein VP39"/>
    <property type="match status" value="1"/>
</dbReference>
<dbReference type="EC" id="2.1.1.-" evidence="2"/>
<dbReference type="CDD" id="cd02440">
    <property type="entry name" value="AdoMet_MTases"/>
    <property type="match status" value="1"/>
</dbReference>
<dbReference type="SUPFAM" id="SSF53335">
    <property type="entry name" value="S-adenosyl-L-methionine-dependent methyltransferases"/>
    <property type="match status" value="1"/>
</dbReference>
<organism evidence="2 3">
    <name type="scientific">Pseudonocardia charpentierae</name>
    <dbReference type="NCBI Taxonomy" id="3075545"/>
    <lineage>
        <taxon>Bacteria</taxon>
        <taxon>Bacillati</taxon>
        <taxon>Actinomycetota</taxon>
        <taxon>Actinomycetes</taxon>
        <taxon>Pseudonocardiales</taxon>
        <taxon>Pseudonocardiaceae</taxon>
        <taxon>Pseudonocardia</taxon>
    </lineage>
</organism>
<dbReference type="InterPro" id="IPR029063">
    <property type="entry name" value="SAM-dependent_MTases_sf"/>
</dbReference>
<proteinExistence type="predicted"/>
<evidence type="ECO:0000259" key="1">
    <source>
        <dbReference type="Pfam" id="PF08241"/>
    </source>
</evidence>
<dbReference type="PANTHER" id="PTHR43591:SF24">
    <property type="entry name" value="2-METHOXY-6-POLYPRENYL-1,4-BENZOQUINOL METHYLASE, MITOCHONDRIAL"/>
    <property type="match status" value="1"/>
</dbReference>
<gene>
    <name evidence="2" type="ORF">RM445_18330</name>
</gene>
<protein>
    <submittedName>
        <fullName evidence="2">Class I SAM-dependent methyltransferase</fullName>
        <ecNumber evidence="2">2.1.1.-</ecNumber>
    </submittedName>
</protein>
<dbReference type="Proteomes" id="UP001183202">
    <property type="component" value="Unassembled WGS sequence"/>
</dbReference>
<dbReference type="RefSeq" id="WP_311557830.1">
    <property type="nucleotide sequence ID" value="NZ_JAVREJ010000013.1"/>
</dbReference>
<keyword evidence="2" id="KW-0489">Methyltransferase</keyword>
<evidence type="ECO:0000313" key="3">
    <source>
        <dbReference type="Proteomes" id="UP001183202"/>
    </source>
</evidence>
<reference evidence="3" key="1">
    <citation type="submission" date="2023-07" db="EMBL/GenBank/DDBJ databases">
        <title>30 novel species of actinomycetes from the DSMZ collection.</title>
        <authorList>
            <person name="Nouioui I."/>
        </authorList>
    </citation>
    <scope>NUCLEOTIDE SEQUENCE [LARGE SCALE GENOMIC DNA]</scope>
    <source>
        <strain evidence="3">DSM 45834</strain>
    </source>
</reference>
<comment type="caution">
    <text evidence="2">The sequence shown here is derived from an EMBL/GenBank/DDBJ whole genome shotgun (WGS) entry which is preliminary data.</text>
</comment>